<dbReference type="GO" id="GO:0015689">
    <property type="term" value="P:molybdate ion transport"/>
    <property type="evidence" value="ECO:0007669"/>
    <property type="project" value="InterPro"/>
</dbReference>
<dbReference type="HOGENOM" id="CLU_118993_1_3_9"/>
<evidence type="ECO:0000256" key="2">
    <source>
        <dbReference type="PROSITE-ProRule" id="PRU01213"/>
    </source>
</evidence>
<name>D7CP21_SYNLT</name>
<keyword evidence="5" id="KW-1185">Reference proteome</keyword>
<dbReference type="Gene3D" id="2.40.50.100">
    <property type="match status" value="1"/>
</dbReference>
<dbReference type="KEGG" id="slp:Slip_1698"/>
<evidence type="ECO:0000313" key="4">
    <source>
        <dbReference type="EMBL" id="ADI02456.1"/>
    </source>
</evidence>
<feature type="domain" description="Mop" evidence="3">
    <location>
        <begin position="19"/>
        <end position="84"/>
    </location>
</feature>
<gene>
    <name evidence="4" type="ordered locus">Slip_1698</name>
</gene>
<reference evidence="5" key="1">
    <citation type="journal article" date="2010" name="Stand. Genomic Sci.">
        <title>Complete genome sequence of Syntrophothermus lipocalidus type strain (TGB-C1T).</title>
        <authorList>
            <consortium name="US DOE Joint Genome Institute (JGI-PGF)"/>
            <person name="Djao O."/>
            <person name="Zhang X."/>
            <person name="Lucas S."/>
            <person name="Lapidus A."/>
            <person name="Glavina Del Rio T."/>
            <person name="Nolan M."/>
            <person name="Tice H."/>
            <person name="Cheng J."/>
            <person name="Han C."/>
            <person name="Tapia R."/>
            <person name="Goodwin L."/>
            <person name="Pitluck S."/>
            <person name="Liolios K."/>
            <person name="Ivanova N."/>
            <person name="Mavromatis K."/>
            <person name="Mikhailova N."/>
            <person name="Ovchinnikova G."/>
            <person name="Pati A."/>
            <person name="Brambilla E."/>
            <person name="Chen A."/>
            <person name="Palaniappan K."/>
            <person name="Land M."/>
            <person name="Hauser L."/>
            <person name="Chang Y."/>
            <person name="Jeffries C."/>
            <person name="Rohde M."/>
            <person name="Sikorski J."/>
            <person name="Spring S."/>
            <person name="Goker M."/>
            <person name="Detter J."/>
            <person name="Woyke T."/>
            <person name="Bristow J."/>
            <person name="Eisen J."/>
            <person name="Markowitz V."/>
            <person name="Hugenholtz P."/>
            <person name="Kyrpides N."/>
            <person name="Klenk H."/>
        </authorList>
    </citation>
    <scope>NUCLEOTIDE SEQUENCE [LARGE SCALE GENOMIC DNA]</scope>
    <source>
        <strain evidence="5">DSM 12680 / TGB-C1</strain>
    </source>
</reference>
<dbReference type="NCBIfam" id="TIGR00638">
    <property type="entry name" value="Mop"/>
    <property type="match status" value="1"/>
</dbReference>
<evidence type="ECO:0000259" key="3">
    <source>
        <dbReference type="PROSITE" id="PS51866"/>
    </source>
</evidence>
<proteinExistence type="predicted"/>
<dbReference type="EMBL" id="CP002048">
    <property type="protein sequence ID" value="ADI02456.1"/>
    <property type="molecule type" value="Genomic_DNA"/>
</dbReference>
<organism evidence="4 5">
    <name type="scientific">Syntrophothermus lipocalidus (strain DSM 12680 / TGB-C1)</name>
    <dbReference type="NCBI Taxonomy" id="643648"/>
    <lineage>
        <taxon>Bacteria</taxon>
        <taxon>Bacillati</taxon>
        <taxon>Bacillota</taxon>
        <taxon>Clostridia</taxon>
        <taxon>Eubacteriales</taxon>
        <taxon>Syntrophomonadaceae</taxon>
        <taxon>Syntrophothermus</taxon>
    </lineage>
</organism>
<sequence>MLPADMMLGKLTKEEILVRISAPNKLVGKVASIKESSGMTEVVIDIGDQPVTAVITAGAADALSLRPGDEVFAMFNATSVMLIKDTK</sequence>
<dbReference type="SUPFAM" id="SSF50331">
    <property type="entry name" value="MOP-like"/>
    <property type="match status" value="1"/>
</dbReference>
<dbReference type="AlphaFoldDB" id="D7CP21"/>
<dbReference type="InterPro" id="IPR004606">
    <property type="entry name" value="Mop_domain"/>
</dbReference>
<keyword evidence="1 2" id="KW-0500">Molybdenum</keyword>
<accession>D7CP21</accession>
<dbReference type="InterPro" id="IPR005116">
    <property type="entry name" value="Transp-assoc_OB_typ1"/>
</dbReference>
<dbReference type="InterPro" id="IPR008995">
    <property type="entry name" value="Mo/tungstate-bd_C_term_dom"/>
</dbReference>
<evidence type="ECO:0000256" key="1">
    <source>
        <dbReference type="ARBA" id="ARBA00022505"/>
    </source>
</evidence>
<evidence type="ECO:0000313" key="5">
    <source>
        <dbReference type="Proteomes" id="UP000000378"/>
    </source>
</evidence>
<dbReference type="PROSITE" id="PS51866">
    <property type="entry name" value="MOP"/>
    <property type="match status" value="1"/>
</dbReference>
<dbReference type="Pfam" id="PF03459">
    <property type="entry name" value="TOBE"/>
    <property type="match status" value="1"/>
</dbReference>
<dbReference type="Proteomes" id="UP000000378">
    <property type="component" value="Chromosome"/>
</dbReference>
<dbReference type="eggNOG" id="COG4148">
    <property type="taxonomic scope" value="Bacteria"/>
</dbReference>
<reference evidence="4 5" key="2">
    <citation type="journal article" date="2010" name="Stand. Genomic Sci.">
        <title>Complete genome sequence of Syntrophothermus lipocalidus type strain (TGB-C1).</title>
        <authorList>
            <person name="Djao O.D."/>
            <person name="Zhang X."/>
            <person name="Lucas S."/>
            <person name="Lapidus A."/>
            <person name="Del Rio T.G."/>
            <person name="Nolan M."/>
            <person name="Tice H."/>
            <person name="Cheng J.F."/>
            <person name="Han C."/>
            <person name="Tapia R."/>
            <person name="Goodwin L."/>
            <person name="Pitluck S."/>
            <person name="Liolios K."/>
            <person name="Ivanova N."/>
            <person name="Mavromatis K."/>
            <person name="Mikhailova N."/>
            <person name="Ovchinnikova G."/>
            <person name="Pati A."/>
            <person name="Brambilla E."/>
            <person name="Chen A."/>
            <person name="Palaniappan K."/>
            <person name="Land M."/>
            <person name="Hauser L."/>
            <person name="Chang Y.J."/>
            <person name="Jeffries C.D."/>
            <person name="Rohde M."/>
            <person name="Sikorski J."/>
            <person name="Spring S."/>
            <person name="Goker M."/>
            <person name="Detter J.C."/>
            <person name="Woyke T."/>
            <person name="Bristow J."/>
            <person name="Eisen J.A."/>
            <person name="Markowitz V."/>
            <person name="Hugenholtz P."/>
            <person name="Kyrpides N.C."/>
            <person name="Klenk H.P."/>
        </authorList>
    </citation>
    <scope>NUCLEOTIDE SEQUENCE [LARGE SCALE GENOMIC DNA]</scope>
    <source>
        <strain evidence="5">DSM 12680 / TGB-C1</strain>
    </source>
</reference>
<protein>
    <submittedName>
        <fullName evidence="4">TOBE domain protein</fullName>
    </submittedName>
</protein>
<dbReference type="STRING" id="643648.Slip_1698"/>